<proteinExistence type="predicted"/>
<evidence type="ECO:0000313" key="1">
    <source>
        <dbReference type="EMBL" id="KKM27642.1"/>
    </source>
</evidence>
<organism evidence="1">
    <name type="scientific">marine sediment metagenome</name>
    <dbReference type="NCBI Taxonomy" id="412755"/>
    <lineage>
        <taxon>unclassified sequences</taxon>
        <taxon>metagenomes</taxon>
        <taxon>ecological metagenomes</taxon>
    </lineage>
</organism>
<dbReference type="EMBL" id="LAZR01012284">
    <property type="protein sequence ID" value="KKM27642.1"/>
    <property type="molecule type" value="Genomic_DNA"/>
</dbReference>
<protein>
    <submittedName>
        <fullName evidence="1">Uncharacterized protein</fullName>
    </submittedName>
</protein>
<name>A0A0F9IJE0_9ZZZZ</name>
<accession>A0A0F9IJE0</accession>
<sequence length="101" mass="11993">MAHHRCSYCRQEADIRHKYHGYLFCDACLARVLYRSPVVSWWRRAWSHLTLWLTAALRPGRAKQKALLGQQKELQRAMMRSSRLAYRGVLVDPLKLMPQKR</sequence>
<gene>
    <name evidence="1" type="ORF">LCGC14_1572680</name>
</gene>
<dbReference type="AlphaFoldDB" id="A0A0F9IJE0"/>
<comment type="caution">
    <text evidence="1">The sequence shown here is derived from an EMBL/GenBank/DDBJ whole genome shotgun (WGS) entry which is preliminary data.</text>
</comment>
<reference evidence="1" key="1">
    <citation type="journal article" date="2015" name="Nature">
        <title>Complex archaea that bridge the gap between prokaryotes and eukaryotes.</title>
        <authorList>
            <person name="Spang A."/>
            <person name="Saw J.H."/>
            <person name="Jorgensen S.L."/>
            <person name="Zaremba-Niedzwiedzka K."/>
            <person name="Martijn J."/>
            <person name="Lind A.E."/>
            <person name="van Eijk R."/>
            <person name="Schleper C."/>
            <person name="Guy L."/>
            <person name="Ettema T.J."/>
        </authorList>
    </citation>
    <scope>NUCLEOTIDE SEQUENCE</scope>
</reference>